<dbReference type="SUPFAM" id="SSF51735">
    <property type="entry name" value="NAD(P)-binding Rossmann-fold domains"/>
    <property type="match status" value="1"/>
</dbReference>
<sequence length="292" mass="31604">MLTGIKMAFVGGDARIMEVIKHASDLDASIVLIGFDQFETPLADTVKAELTPDVLADVDAIVLPVTGMDDTGKVESKYSSTELVLEQKHFDAIPRHAQIFTGIARQKLSEICRQRNLRLVKLMELDEVAIHNSVPSAEGAIQMAMEHTDITIHGSRSVVLGFGRCGITLARMLGGIGAEVTVCARKPADIARIQEMKLRAVPMNELEQAVREADLIFNTIPAMVLPAEVLAKVPRSSVIIDIASKPGGTDFRYAEKRGIKALLAPGLPGIVAPKTAGQILARTICRLLWEHA</sequence>
<feature type="domain" description="Alanine dehydrogenase/pyridine nucleotide transhydrogenase NAD(H)-binding" evidence="1">
    <location>
        <begin position="151"/>
        <end position="288"/>
    </location>
</feature>
<dbReference type="Gene3D" id="3.40.50.720">
    <property type="entry name" value="NAD(P)-binding Rossmann-like Domain"/>
    <property type="match status" value="2"/>
</dbReference>
<protein>
    <submittedName>
        <fullName evidence="3">Dipicolinate synthase subunit DpsA</fullName>
    </submittedName>
</protein>
<dbReference type="InterPro" id="IPR007698">
    <property type="entry name" value="AlaDH/PNT_NAD(H)-bd"/>
</dbReference>
<gene>
    <name evidence="3" type="primary">dpsA</name>
    <name evidence="3" type="ORF">OS242_01155</name>
</gene>
<organism evidence="3 4">
    <name type="scientific">Tumebacillus lacus</name>
    <dbReference type="NCBI Taxonomy" id="2995335"/>
    <lineage>
        <taxon>Bacteria</taxon>
        <taxon>Bacillati</taxon>
        <taxon>Bacillota</taxon>
        <taxon>Bacilli</taxon>
        <taxon>Bacillales</taxon>
        <taxon>Alicyclobacillaceae</taxon>
        <taxon>Tumebacillus</taxon>
    </lineage>
</organism>
<dbReference type="InterPro" id="IPR031629">
    <property type="entry name" value="DpaA_N"/>
</dbReference>
<evidence type="ECO:0000259" key="2">
    <source>
        <dbReference type="Pfam" id="PF16924"/>
    </source>
</evidence>
<evidence type="ECO:0000313" key="3">
    <source>
        <dbReference type="EMBL" id="MCX7568575.1"/>
    </source>
</evidence>
<dbReference type="InterPro" id="IPR036291">
    <property type="entry name" value="NAD(P)-bd_dom_sf"/>
</dbReference>
<dbReference type="Proteomes" id="UP001208017">
    <property type="component" value="Unassembled WGS sequence"/>
</dbReference>
<dbReference type="Pfam" id="PF01262">
    <property type="entry name" value="AlaDh_PNT_C"/>
    <property type="match status" value="1"/>
</dbReference>
<dbReference type="NCBIfam" id="NF006162">
    <property type="entry name" value="PRK08306.1"/>
    <property type="match status" value="1"/>
</dbReference>
<name>A0ABT3WV85_9BACL</name>
<dbReference type="NCBIfam" id="TIGR02853">
    <property type="entry name" value="spore_dpaA"/>
    <property type="match status" value="1"/>
</dbReference>
<keyword evidence="4" id="KW-1185">Reference proteome</keyword>
<dbReference type="EMBL" id="JAPMLT010000001">
    <property type="protein sequence ID" value="MCX7568575.1"/>
    <property type="molecule type" value="Genomic_DNA"/>
</dbReference>
<accession>A0ABT3WV85</accession>
<comment type="caution">
    <text evidence="3">The sequence shown here is derived from an EMBL/GenBank/DDBJ whole genome shotgun (WGS) entry which is preliminary data.</text>
</comment>
<feature type="domain" description="Dipicolinate synthase subunit A N-terminal" evidence="2">
    <location>
        <begin position="6"/>
        <end position="123"/>
    </location>
</feature>
<evidence type="ECO:0000313" key="4">
    <source>
        <dbReference type="Proteomes" id="UP001208017"/>
    </source>
</evidence>
<dbReference type="Pfam" id="PF16924">
    <property type="entry name" value="DpaA_N"/>
    <property type="match status" value="1"/>
</dbReference>
<proteinExistence type="predicted"/>
<dbReference type="InterPro" id="IPR014215">
    <property type="entry name" value="Dipicolinic_acid_synth_A"/>
</dbReference>
<evidence type="ECO:0000259" key="1">
    <source>
        <dbReference type="Pfam" id="PF01262"/>
    </source>
</evidence>
<reference evidence="3 4" key="1">
    <citation type="submission" date="2022-11" db="EMBL/GenBank/DDBJ databases">
        <title>Study of microbial diversity in lake waters.</title>
        <authorList>
            <person name="Zhang J."/>
        </authorList>
    </citation>
    <scope>NUCLEOTIDE SEQUENCE [LARGE SCALE GENOMIC DNA]</scope>
    <source>
        <strain evidence="3 4">DT12</strain>
    </source>
</reference>
<dbReference type="RefSeq" id="WP_267149818.1">
    <property type="nucleotide sequence ID" value="NZ_JAPMLT010000001.1"/>
</dbReference>